<evidence type="ECO:0000313" key="3">
    <source>
        <dbReference type="Proteomes" id="UP000683507"/>
    </source>
</evidence>
<gene>
    <name evidence="2" type="ORF">CRYO30217_00481</name>
</gene>
<sequence length="59" mass="6730">MNEGEKYFLIVGLSLAVLISFLSAQHGKTRGYSFTKSFIYGSIALAGLVFMAWQYFWNR</sequence>
<evidence type="ECO:0000256" key="1">
    <source>
        <dbReference type="SAM" id="Phobius"/>
    </source>
</evidence>
<dbReference type="KEGG" id="ptan:CRYO30217_00481"/>
<keyword evidence="1" id="KW-1133">Transmembrane helix</keyword>
<dbReference type="AlphaFoldDB" id="A0A916JJT1"/>
<organism evidence="2 3">
    <name type="scientific">Parvicella tangerina</name>
    <dbReference type="NCBI Taxonomy" id="2829795"/>
    <lineage>
        <taxon>Bacteria</taxon>
        <taxon>Pseudomonadati</taxon>
        <taxon>Bacteroidota</taxon>
        <taxon>Flavobacteriia</taxon>
        <taxon>Flavobacteriales</taxon>
        <taxon>Parvicellaceae</taxon>
        <taxon>Parvicella</taxon>
    </lineage>
</organism>
<proteinExistence type="predicted"/>
<keyword evidence="3" id="KW-1185">Reference proteome</keyword>
<accession>A0A916JJT1</accession>
<feature type="transmembrane region" description="Helical" evidence="1">
    <location>
        <begin position="6"/>
        <end position="25"/>
    </location>
</feature>
<evidence type="ECO:0000313" key="2">
    <source>
        <dbReference type="EMBL" id="CAG5077784.1"/>
    </source>
</evidence>
<dbReference type="Proteomes" id="UP000683507">
    <property type="component" value="Chromosome"/>
</dbReference>
<keyword evidence="1" id="KW-0812">Transmembrane</keyword>
<dbReference type="RefSeq" id="WP_258540713.1">
    <property type="nucleotide sequence ID" value="NZ_OU015584.1"/>
</dbReference>
<keyword evidence="1" id="KW-0472">Membrane</keyword>
<protein>
    <submittedName>
        <fullName evidence="2">Uncharacterized protein</fullName>
    </submittedName>
</protein>
<reference evidence="2" key="1">
    <citation type="submission" date="2021-04" db="EMBL/GenBank/DDBJ databases">
        <authorList>
            <person name="Rodrigo-Torres L."/>
            <person name="Arahal R. D."/>
            <person name="Lucena T."/>
        </authorList>
    </citation>
    <scope>NUCLEOTIDE SEQUENCE</scope>
    <source>
        <strain evidence="2">AS29M-1</strain>
    </source>
</reference>
<feature type="transmembrane region" description="Helical" evidence="1">
    <location>
        <begin position="37"/>
        <end position="56"/>
    </location>
</feature>
<name>A0A916JJT1_9FLAO</name>
<dbReference type="EMBL" id="OU015584">
    <property type="protein sequence ID" value="CAG5077784.1"/>
    <property type="molecule type" value="Genomic_DNA"/>
</dbReference>